<comment type="caution">
    <text evidence="1">The sequence shown here is derived from an EMBL/GenBank/DDBJ whole genome shotgun (WGS) entry which is preliminary data.</text>
</comment>
<evidence type="ECO:0000313" key="1">
    <source>
        <dbReference type="EMBL" id="KAH7554653.1"/>
    </source>
</evidence>
<protein>
    <submittedName>
        <fullName evidence="1">Uncharacterized protein</fullName>
    </submittedName>
</protein>
<accession>A0ABQ8HDS7</accession>
<name>A0ABQ8HDS7_9ROSI</name>
<sequence length="255" mass="27122">MCLMAISRDFLEIVLPNPVLSVAVVVDDFTGFRVDNSETCEALRESCMSGICPLVRFLPGGSVTDLPLVTMGDECLLDIFTDPVASWFPFTVRAAPGRDLPADTGLSGKVVLRLGGVSRGKSGGTTGCCGGRTLGLGELGRDVGAELRPFDITRPDEVEGTTTGDVEATGFRRVGVDEREFERAAVEFKFAGICGLELGVDGLEFWDGRVLSTEEPVRDGRVLEGVEDLDTEGRADGVEGLAEDVERVLGEAGLM</sequence>
<organism evidence="1 2">
    <name type="scientific">Xanthoceras sorbifolium</name>
    <dbReference type="NCBI Taxonomy" id="99658"/>
    <lineage>
        <taxon>Eukaryota</taxon>
        <taxon>Viridiplantae</taxon>
        <taxon>Streptophyta</taxon>
        <taxon>Embryophyta</taxon>
        <taxon>Tracheophyta</taxon>
        <taxon>Spermatophyta</taxon>
        <taxon>Magnoliopsida</taxon>
        <taxon>eudicotyledons</taxon>
        <taxon>Gunneridae</taxon>
        <taxon>Pentapetalae</taxon>
        <taxon>rosids</taxon>
        <taxon>malvids</taxon>
        <taxon>Sapindales</taxon>
        <taxon>Sapindaceae</taxon>
        <taxon>Xanthoceroideae</taxon>
        <taxon>Xanthoceras</taxon>
    </lineage>
</organism>
<dbReference type="EMBL" id="JAFEMO010000012">
    <property type="protein sequence ID" value="KAH7554653.1"/>
    <property type="molecule type" value="Genomic_DNA"/>
</dbReference>
<dbReference type="Proteomes" id="UP000827721">
    <property type="component" value="Unassembled WGS sequence"/>
</dbReference>
<proteinExistence type="predicted"/>
<evidence type="ECO:0000313" key="2">
    <source>
        <dbReference type="Proteomes" id="UP000827721"/>
    </source>
</evidence>
<keyword evidence="2" id="KW-1185">Reference proteome</keyword>
<gene>
    <name evidence="1" type="ORF">JRO89_XS12G0253300</name>
</gene>
<reference evidence="1 2" key="1">
    <citation type="submission" date="2021-02" db="EMBL/GenBank/DDBJ databases">
        <title>Plant Genome Project.</title>
        <authorList>
            <person name="Zhang R.-G."/>
        </authorList>
    </citation>
    <scope>NUCLEOTIDE SEQUENCE [LARGE SCALE GENOMIC DNA]</scope>
    <source>
        <tissue evidence="1">Leaves</tissue>
    </source>
</reference>